<keyword evidence="2" id="KW-1185">Reference proteome</keyword>
<evidence type="ECO:0008006" key="3">
    <source>
        <dbReference type="Google" id="ProtNLM"/>
    </source>
</evidence>
<proteinExistence type="predicted"/>
<dbReference type="Gene3D" id="3.30.420.280">
    <property type="match status" value="1"/>
</dbReference>
<dbReference type="Gene3D" id="3.40.50.300">
    <property type="entry name" value="P-loop containing nucleotide triphosphate hydrolases"/>
    <property type="match status" value="1"/>
</dbReference>
<dbReference type="RefSeq" id="WP_347043842.1">
    <property type="nucleotide sequence ID" value="NZ_BAABYW010000001.1"/>
</dbReference>
<evidence type="ECO:0000313" key="1">
    <source>
        <dbReference type="EMBL" id="GAA6407984.1"/>
    </source>
</evidence>
<protein>
    <recommendedName>
        <fullName evidence="3">Terminase</fullName>
    </recommendedName>
</protein>
<organism evidence="1 2">
    <name type="scientific">Blautia hominis</name>
    <dbReference type="NCBI Taxonomy" id="2025493"/>
    <lineage>
        <taxon>Bacteria</taxon>
        <taxon>Bacillati</taxon>
        <taxon>Bacillota</taxon>
        <taxon>Clostridia</taxon>
        <taxon>Lachnospirales</taxon>
        <taxon>Lachnospiraceae</taxon>
        <taxon>Blautia</taxon>
    </lineage>
</organism>
<gene>
    <name evidence="1" type="ORF">K040078D81_21010</name>
</gene>
<dbReference type="Proteomes" id="UP001600943">
    <property type="component" value="Unassembled WGS sequence"/>
</dbReference>
<sequence length="575" mass="65284">MKNSMQELLNMEITPAMKAQMQSLGLLDCDWTYADWINVCAMQQAMKGNVRAMEFIRDTAGFNPELALKEQMFEYEKQKEQGAAVEIEDISDVLALIHGYSAWEEILNDGVVCMPIKTITYNFGQKHLDYIKKCHYNTYNIAEGAVRAGKTVDNVIAFAYELCRAPDKFHLATGSTMANAKLNIGDANGFGLEYIFRGQCRWSKYKDNDCLIIRGPYTNFEEKVVIFAGGKSSDSYKKIRGNSYGMWIATEINLHHDNTIKEAFNRQLAAKKIKIFWDLNPEHPKAPIYVDYLDKWEEKNRKGTLVGGYNYEHFTIFDNINITQERIDEIISRYDPGSIWYIRDIEGKRSIAEGLIYAKLATSIAARDNKYLMPKKEAQKLAKQGGFARINIGVDFGGNGSGHSFVAIGETVGFEKLIVLKSKRYLEGSIDPETQKRVAEIDPEDLGKLFVKFVNEILKDYGYITKVYADSAEQVLIRGLKTALLKNGLATIKVVNALKSKINDRIFATTALTAMGRLYYTEECETFQEAVSMAVWNPKNIDLERLDDGTSDIDTLDAFEYTWERDIGKYIKKAT</sequence>
<name>A0ABQ0B959_9FIRM</name>
<accession>A0ABQ0B959</accession>
<dbReference type="InterPro" id="IPR027417">
    <property type="entry name" value="P-loop_NTPase"/>
</dbReference>
<comment type="caution">
    <text evidence="1">The sequence shown here is derived from an EMBL/GenBank/DDBJ whole genome shotgun (WGS) entry which is preliminary data.</text>
</comment>
<reference evidence="1 2" key="1">
    <citation type="submission" date="2024-04" db="EMBL/GenBank/DDBJ databases">
        <title>Defined microbial consortia suppress multidrug-resistant proinflammatory Enterobacteriaceae via ecological control.</title>
        <authorList>
            <person name="Furuichi M."/>
            <person name="Kawaguchi T."/>
            <person name="Pust M."/>
            <person name="Yasuma K."/>
            <person name="Plichta D."/>
            <person name="Hasegawa N."/>
            <person name="Ohya T."/>
            <person name="Bhattarai S."/>
            <person name="Sasajima S."/>
            <person name="Aoto Y."/>
            <person name="Tuganbaev T."/>
            <person name="Yaginuma M."/>
            <person name="Ueda M."/>
            <person name="Okahashi N."/>
            <person name="Amafuji K."/>
            <person name="Kiridooshi Y."/>
            <person name="Sugita K."/>
            <person name="Strazar M."/>
            <person name="Skelly A."/>
            <person name="Suda W."/>
            <person name="Hattori M."/>
            <person name="Nakamoto N."/>
            <person name="Caballero S."/>
            <person name="Norman J."/>
            <person name="Olle B."/>
            <person name="Tanoue T."/>
            <person name="Arita M."/>
            <person name="Bucci V."/>
            <person name="Atarashi K."/>
            <person name="Xavier R."/>
            <person name="Honda K."/>
        </authorList>
    </citation>
    <scope>NUCLEOTIDE SEQUENCE [LARGE SCALE GENOMIC DNA]</scope>
    <source>
        <strain evidence="2">k04-0078-D8-1</strain>
    </source>
</reference>
<dbReference type="EMBL" id="BAABYW010000001">
    <property type="protein sequence ID" value="GAA6407984.1"/>
    <property type="molecule type" value="Genomic_DNA"/>
</dbReference>
<evidence type="ECO:0000313" key="2">
    <source>
        <dbReference type="Proteomes" id="UP001600943"/>
    </source>
</evidence>